<dbReference type="EMBL" id="RAPN01000001">
    <property type="protein sequence ID" value="RKD91978.1"/>
    <property type="molecule type" value="Genomic_DNA"/>
</dbReference>
<organism evidence="2 3">
    <name type="scientific">Mangrovibacterium diazotrophicum</name>
    <dbReference type="NCBI Taxonomy" id="1261403"/>
    <lineage>
        <taxon>Bacteria</taxon>
        <taxon>Pseudomonadati</taxon>
        <taxon>Bacteroidota</taxon>
        <taxon>Bacteroidia</taxon>
        <taxon>Marinilabiliales</taxon>
        <taxon>Prolixibacteraceae</taxon>
        <taxon>Mangrovibacterium</taxon>
    </lineage>
</organism>
<name>A0A419W923_9BACT</name>
<dbReference type="OrthoDB" id="1115846at2"/>
<sequence length="250" mass="28331">MNGDTNRKFNCRNEELPVICGFVADSLNRDLADFSQFSPKYSETYVSDFRSAIDAVTELVTPREETLQVKLLTEQIYNLQSELADQLNRLQAYLDMAGKSIPLSASDFGILPCRRKIHQHETEGVMQALKLVMNNVARYKTPLNEQGMSDEFEARLQAISSELSTAVQKRYELVSRRAELVQDNMGELNALFEQMNLICKTGKALYKNNNPAKTKDYTFSHLLKQIRRPKAAEPQPDENDESGINAEAAE</sequence>
<comment type="caution">
    <text evidence="2">The sequence shown here is derived from an EMBL/GenBank/DDBJ whole genome shotgun (WGS) entry which is preliminary data.</text>
</comment>
<gene>
    <name evidence="2" type="ORF">BC643_2347</name>
</gene>
<proteinExistence type="predicted"/>
<evidence type="ECO:0000313" key="3">
    <source>
        <dbReference type="Proteomes" id="UP000283387"/>
    </source>
</evidence>
<evidence type="ECO:0000256" key="1">
    <source>
        <dbReference type="SAM" id="MobiDB-lite"/>
    </source>
</evidence>
<keyword evidence="3" id="KW-1185">Reference proteome</keyword>
<dbReference type="AlphaFoldDB" id="A0A419W923"/>
<dbReference type="RefSeq" id="WP_120273234.1">
    <property type="nucleotide sequence ID" value="NZ_RAPN01000001.1"/>
</dbReference>
<protein>
    <submittedName>
        <fullName evidence="2">Uncharacterized protein</fullName>
    </submittedName>
</protein>
<feature type="region of interest" description="Disordered" evidence="1">
    <location>
        <begin position="226"/>
        <end position="250"/>
    </location>
</feature>
<accession>A0A419W923</accession>
<reference evidence="2 3" key="1">
    <citation type="submission" date="2018-09" db="EMBL/GenBank/DDBJ databases">
        <title>Genomic Encyclopedia of Archaeal and Bacterial Type Strains, Phase II (KMG-II): from individual species to whole genera.</title>
        <authorList>
            <person name="Goeker M."/>
        </authorList>
    </citation>
    <scope>NUCLEOTIDE SEQUENCE [LARGE SCALE GENOMIC DNA]</scope>
    <source>
        <strain evidence="2 3">DSM 27148</strain>
    </source>
</reference>
<evidence type="ECO:0000313" key="2">
    <source>
        <dbReference type="EMBL" id="RKD91978.1"/>
    </source>
</evidence>
<dbReference type="Proteomes" id="UP000283387">
    <property type="component" value="Unassembled WGS sequence"/>
</dbReference>